<reference evidence="3" key="1">
    <citation type="journal article" date="2020" name="bioRxiv">
        <title>Hybrid origin of Populus tomentosa Carr. identified through genome sequencing and phylogenomic analysis.</title>
        <authorList>
            <person name="An X."/>
            <person name="Gao K."/>
            <person name="Chen Z."/>
            <person name="Li J."/>
            <person name="Yang X."/>
            <person name="Yang X."/>
            <person name="Zhou J."/>
            <person name="Guo T."/>
            <person name="Zhao T."/>
            <person name="Huang S."/>
            <person name="Miao D."/>
            <person name="Khan W.U."/>
            <person name="Rao P."/>
            <person name="Ye M."/>
            <person name="Lei B."/>
            <person name="Liao W."/>
            <person name="Wang J."/>
            <person name="Ji L."/>
            <person name="Li Y."/>
            <person name="Guo B."/>
            <person name="Mustafa N.S."/>
            <person name="Li S."/>
            <person name="Yun Q."/>
            <person name="Keller S.R."/>
            <person name="Mao J."/>
            <person name="Zhang R."/>
            <person name="Strauss S.H."/>
        </authorList>
    </citation>
    <scope>NUCLEOTIDE SEQUENCE</scope>
    <source>
        <strain evidence="3">GM15</strain>
        <tissue evidence="3">Leaf</tissue>
    </source>
</reference>
<protein>
    <submittedName>
        <fullName evidence="3">Uncharacterized protein</fullName>
    </submittedName>
</protein>
<dbReference type="Proteomes" id="UP000886885">
    <property type="component" value="Chromosome 19A"/>
</dbReference>
<accession>A0A8X7XX78</accession>
<dbReference type="AlphaFoldDB" id="A0A8X7XX78"/>
<sequence length="154" mass="17590">MLEDGSIVAVKRSEKVGGKRLEEFINELMSGRKPVFSTSPTRTRSLAKHFITLMEERRLFDILDARMKEYCQNEEVVIVASIAKKCLNLHGRNRPIMREVTSDLERIIKLSQAPHVQQDIQKTENIMANQASSSRDAFSTSMAVAELERFIITH</sequence>
<dbReference type="GO" id="GO:0005886">
    <property type="term" value="C:plasma membrane"/>
    <property type="evidence" value="ECO:0007669"/>
    <property type="project" value="TreeGrafter"/>
</dbReference>
<dbReference type="GO" id="GO:0005524">
    <property type="term" value="F:ATP binding"/>
    <property type="evidence" value="ECO:0007669"/>
    <property type="project" value="UniProtKB-KW"/>
</dbReference>
<evidence type="ECO:0000313" key="3">
    <source>
        <dbReference type="EMBL" id="KAG6738942.1"/>
    </source>
</evidence>
<proteinExistence type="predicted"/>
<organism evidence="3 4">
    <name type="scientific">Populus tomentosa</name>
    <name type="common">Chinese white poplar</name>
    <dbReference type="NCBI Taxonomy" id="118781"/>
    <lineage>
        <taxon>Eukaryota</taxon>
        <taxon>Viridiplantae</taxon>
        <taxon>Streptophyta</taxon>
        <taxon>Embryophyta</taxon>
        <taxon>Tracheophyta</taxon>
        <taxon>Spermatophyta</taxon>
        <taxon>Magnoliopsida</taxon>
        <taxon>eudicotyledons</taxon>
        <taxon>Gunneridae</taxon>
        <taxon>Pentapetalae</taxon>
        <taxon>rosids</taxon>
        <taxon>fabids</taxon>
        <taxon>Malpighiales</taxon>
        <taxon>Salicaceae</taxon>
        <taxon>Saliceae</taxon>
        <taxon>Populus</taxon>
    </lineage>
</organism>
<gene>
    <name evidence="3" type="ORF">POTOM_058569</name>
</gene>
<dbReference type="PANTHER" id="PTHR27005">
    <property type="entry name" value="WALL-ASSOCIATED RECEPTOR KINASE-LIKE 21"/>
    <property type="match status" value="1"/>
</dbReference>
<evidence type="ECO:0000256" key="1">
    <source>
        <dbReference type="ARBA" id="ARBA00022741"/>
    </source>
</evidence>
<keyword evidence="4" id="KW-1185">Reference proteome</keyword>
<dbReference type="OrthoDB" id="4062651at2759"/>
<dbReference type="PANTHER" id="PTHR27005:SF335">
    <property type="entry name" value="PROTEIN KINASE DOMAIN-CONTAINING PROTEIN"/>
    <property type="match status" value="1"/>
</dbReference>
<comment type="caution">
    <text evidence="3">The sequence shown here is derived from an EMBL/GenBank/DDBJ whole genome shotgun (WGS) entry which is preliminary data.</text>
</comment>
<dbReference type="GO" id="GO:0004674">
    <property type="term" value="F:protein serine/threonine kinase activity"/>
    <property type="evidence" value="ECO:0007669"/>
    <property type="project" value="TreeGrafter"/>
</dbReference>
<dbReference type="EMBL" id="JAAWWB010000037">
    <property type="protein sequence ID" value="KAG6738942.1"/>
    <property type="molecule type" value="Genomic_DNA"/>
</dbReference>
<evidence type="ECO:0000256" key="2">
    <source>
        <dbReference type="ARBA" id="ARBA00022840"/>
    </source>
</evidence>
<keyword evidence="1" id="KW-0547">Nucleotide-binding</keyword>
<dbReference type="GO" id="GO:0007166">
    <property type="term" value="P:cell surface receptor signaling pathway"/>
    <property type="evidence" value="ECO:0007669"/>
    <property type="project" value="InterPro"/>
</dbReference>
<evidence type="ECO:0000313" key="4">
    <source>
        <dbReference type="Proteomes" id="UP000886885"/>
    </source>
</evidence>
<keyword evidence="2" id="KW-0067">ATP-binding</keyword>
<dbReference type="InterPro" id="IPR045274">
    <property type="entry name" value="WAK-like"/>
</dbReference>
<name>A0A8X7XX78_POPTO</name>